<evidence type="ECO:0000259" key="1">
    <source>
        <dbReference type="SMART" id="SM00355"/>
    </source>
</evidence>
<dbReference type="SMART" id="SM00355">
    <property type="entry name" value="ZnF_C2H2"/>
    <property type="match status" value="2"/>
</dbReference>
<feature type="domain" description="C2H2-type" evidence="1">
    <location>
        <begin position="61"/>
        <end position="89"/>
    </location>
</feature>
<dbReference type="AlphaFoldDB" id="A0A2J6PSG3"/>
<sequence length="293" mass="34421">MRPTPISLGLRTGDEHLGLYIFKCPKAKEPYFELKDHWTPTDQTPTIVYLNEPKNPKKSEYPCLYPGCNSKQTLFGRPADLERHYRNVHTYEGRVGYPCDYANCPRRVDPFHRKDHLRDHLIHYHKEDAWFLRSLNSLSKKKYQEGLAVICIDNLWWRCTTCLIRCYVAEDGWICPNCRRACEEDRIRARGKLPPSSPKEPLNDDAVSRTPDTWLVRETNPVGRGINIVAHVMETLWLKMERVLGSFAPTVREMFTRRSLPSPRSIDICNLYSTLVNLEFPWTRCWIELRQNE</sequence>
<dbReference type="OrthoDB" id="2687452at2759"/>
<evidence type="ECO:0000313" key="3">
    <source>
        <dbReference type="Proteomes" id="UP000235672"/>
    </source>
</evidence>
<protein>
    <recommendedName>
        <fullName evidence="1">C2H2-type domain-containing protein</fullName>
    </recommendedName>
</protein>
<reference evidence="2 3" key="1">
    <citation type="submission" date="2016-05" db="EMBL/GenBank/DDBJ databases">
        <title>A degradative enzymes factory behind the ericoid mycorrhizal symbiosis.</title>
        <authorList>
            <consortium name="DOE Joint Genome Institute"/>
            <person name="Martino E."/>
            <person name="Morin E."/>
            <person name="Grelet G."/>
            <person name="Kuo A."/>
            <person name="Kohler A."/>
            <person name="Daghino S."/>
            <person name="Barry K."/>
            <person name="Choi C."/>
            <person name="Cichocki N."/>
            <person name="Clum A."/>
            <person name="Copeland A."/>
            <person name="Hainaut M."/>
            <person name="Haridas S."/>
            <person name="Labutti K."/>
            <person name="Lindquist E."/>
            <person name="Lipzen A."/>
            <person name="Khouja H.-R."/>
            <person name="Murat C."/>
            <person name="Ohm R."/>
            <person name="Olson A."/>
            <person name="Spatafora J."/>
            <person name="Veneault-Fourrey C."/>
            <person name="Henrissat B."/>
            <person name="Grigoriev I."/>
            <person name="Martin F."/>
            <person name="Perotto S."/>
        </authorList>
    </citation>
    <scope>NUCLEOTIDE SEQUENCE [LARGE SCALE GENOMIC DNA]</scope>
    <source>
        <strain evidence="2 3">UAMH 7357</strain>
    </source>
</reference>
<keyword evidence="3" id="KW-1185">Reference proteome</keyword>
<accession>A0A2J6PSG3</accession>
<dbReference type="Gene3D" id="3.30.160.60">
    <property type="entry name" value="Classic Zinc Finger"/>
    <property type="match status" value="1"/>
</dbReference>
<gene>
    <name evidence="2" type="ORF">NA56DRAFT_579554</name>
</gene>
<name>A0A2J6PSG3_9HELO</name>
<dbReference type="InterPro" id="IPR013087">
    <property type="entry name" value="Znf_C2H2_type"/>
</dbReference>
<proteinExistence type="predicted"/>
<evidence type="ECO:0000313" key="2">
    <source>
        <dbReference type="EMBL" id="PMD16952.1"/>
    </source>
</evidence>
<dbReference type="Proteomes" id="UP000235672">
    <property type="component" value="Unassembled WGS sequence"/>
</dbReference>
<organism evidence="2 3">
    <name type="scientific">Hyaloscypha hepaticicola</name>
    <dbReference type="NCBI Taxonomy" id="2082293"/>
    <lineage>
        <taxon>Eukaryota</taxon>
        <taxon>Fungi</taxon>
        <taxon>Dikarya</taxon>
        <taxon>Ascomycota</taxon>
        <taxon>Pezizomycotina</taxon>
        <taxon>Leotiomycetes</taxon>
        <taxon>Helotiales</taxon>
        <taxon>Hyaloscyphaceae</taxon>
        <taxon>Hyaloscypha</taxon>
    </lineage>
</organism>
<dbReference type="EMBL" id="KZ613502">
    <property type="protein sequence ID" value="PMD16952.1"/>
    <property type="molecule type" value="Genomic_DNA"/>
</dbReference>
<dbReference type="STRING" id="1745343.A0A2J6PSG3"/>
<feature type="domain" description="C2H2-type" evidence="1">
    <location>
        <begin position="97"/>
        <end position="125"/>
    </location>
</feature>